<dbReference type="AlphaFoldDB" id="G2YY66"/>
<gene>
    <name evidence="2" type="ORF">BofuT4_uP143720.1</name>
</gene>
<dbReference type="EMBL" id="FQ790361">
    <property type="protein sequence ID" value="CCD56564.1"/>
    <property type="molecule type" value="Genomic_DNA"/>
</dbReference>
<name>G2YY66_BOTF4</name>
<protein>
    <submittedName>
        <fullName evidence="2">Uncharacterized protein</fullName>
    </submittedName>
</protein>
<dbReference type="OrthoDB" id="3529410at2759"/>
<evidence type="ECO:0000313" key="2">
    <source>
        <dbReference type="EMBL" id="CCD56564.1"/>
    </source>
</evidence>
<evidence type="ECO:0000256" key="1">
    <source>
        <dbReference type="SAM" id="MobiDB-lite"/>
    </source>
</evidence>
<accession>G2YY66</accession>
<dbReference type="InParanoid" id="G2YY66"/>
<reference evidence="3" key="1">
    <citation type="journal article" date="2011" name="PLoS Genet.">
        <title>Genomic analysis of the necrotrophic fungal pathogens Sclerotinia sclerotiorum and Botrytis cinerea.</title>
        <authorList>
            <person name="Amselem J."/>
            <person name="Cuomo C.A."/>
            <person name="van Kan J.A."/>
            <person name="Viaud M."/>
            <person name="Benito E.P."/>
            <person name="Couloux A."/>
            <person name="Coutinho P.M."/>
            <person name="de Vries R.P."/>
            <person name="Dyer P.S."/>
            <person name="Fillinger S."/>
            <person name="Fournier E."/>
            <person name="Gout L."/>
            <person name="Hahn M."/>
            <person name="Kohn L."/>
            <person name="Lapalu N."/>
            <person name="Plummer K.M."/>
            <person name="Pradier J.M."/>
            <person name="Quevillon E."/>
            <person name="Sharon A."/>
            <person name="Simon A."/>
            <person name="ten Have A."/>
            <person name="Tudzynski B."/>
            <person name="Tudzynski P."/>
            <person name="Wincker P."/>
            <person name="Andrew M."/>
            <person name="Anthouard V."/>
            <person name="Beever R.E."/>
            <person name="Beffa R."/>
            <person name="Benoit I."/>
            <person name="Bouzid O."/>
            <person name="Brault B."/>
            <person name="Chen Z."/>
            <person name="Choquer M."/>
            <person name="Collemare J."/>
            <person name="Cotton P."/>
            <person name="Danchin E.G."/>
            <person name="Da Silva C."/>
            <person name="Gautier A."/>
            <person name="Giraud C."/>
            <person name="Giraud T."/>
            <person name="Gonzalez C."/>
            <person name="Grossetete S."/>
            <person name="Guldener U."/>
            <person name="Henrissat B."/>
            <person name="Howlett B.J."/>
            <person name="Kodira C."/>
            <person name="Kretschmer M."/>
            <person name="Lappartient A."/>
            <person name="Leroch M."/>
            <person name="Levis C."/>
            <person name="Mauceli E."/>
            <person name="Neuveglise C."/>
            <person name="Oeser B."/>
            <person name="Pearson M."/>
            <person name="Poulain J."/>
            <person name="Poussereau N."/>
            <person name="Quesneville H."/>
            <person name="Rascle C."/>
            <person name="Schumacher J."/>
            <person name="Segurens B."/>
            <person name="Sexton A."/>
            <person name="Silva E."/>
            <person name="Sirven C."/>
            <person name="Soanes D.M."/>
            <person name="Talbot N.J."/>
            <person name="Templeton M."/>
            <person name="Yandava C."/>
            <person name="Yarden O."/>
            <person name="Zeng Q."/>
            <person name="Rollins J.A."/>
            <person name="Lebrun M.H."/>
            <person name="Dickman M."/>
        </authorList>
    </citation>
    <scope>NUCLEOTIDE SEQUENCE [LARGE SCALE GENOMIC DNA]</scope>
    <source>
        <strain evidence="3">T4</strain>
    </source>
</reference>
<organism evidence="2 3">
    <name type="scientific">Botryotinia fuckeliana (strain T4)</name>
    <name type="common">Noble rot fungus</name>
    <name type="synonym">Botrytis cinerea</name>
    <dbReference type="NCBI Taxonomy" id="999810"/>
    <lineage>
        <taxon>Eukaryota</taxon>
        <taxon>Fungi</taxon>
        <taxon>Dikarya</taxon>
        <taxon>Ascomycota</taxon>
        <taxon>Pezizomycotina</taxon>
        <taxon>Leotiomycetes</taxon>
        <taxon>Helotiales</taxon>
        <taxon>Sclerotiniaceae</taxon>
        <taxon>Botrytis</taxon>
    </lineage>
</organism>
<evidence type="ECO:0000313" key="3">
    <source>
        <dbReference type="Proteomes" id="UP000008177"/>
    </source>
</evidence>
<dbReference type="HOGENOM" id="CLU_3032149_0_0_1"/>
<proteinExistence type="predicted"/>
<sequence>MPYLAVVLERIDVNHQVNGGDERKVEDLVLMRKQRDGGEREVSDMLKSMEPRQKW</sequence>
<dbReference type="Proteomes" id="UP000008177">
    <property type="component" value="Unplaced contigs"/>
</dbReference>
<feature type="region of interest" description="Disordered" evidence="1">
    <location>
        <begin position="36"/>
        <end position="55"/>
    </location>
</feature>